<reference evidence="3 4" key="1">
    <citation type="submission" date="2017-10" db="EMBL/GenBank/DDBJ databases">
        <title>Whole genome sequencing of Pseudoxanthomonas broegbernensis DSM 12573(T).</title>
        <authorList>
            <person name="Kumar S."/>
            <person name="Bansal K."/>
            <person name="Kaur A."/>
            <person name="Patil P."/>
            <person name="Sharma S."/>
            <person name="Patil P.B."/>
        </authorList>
    </citation>
    <scope>NUCLEOTIDE SEQUENCE [LARGE SCALE GENOMIC DNA]</scope>
    <source>
        <strain evidence="3 4">DSM 12573</strain>
    </source>
</reference>
<organism evidence="3 4">
    <name type="scientific">Pseudoxanthomonas broegbernensis</name>
    <dbReference type="NCBI Taxonomy" id="83619"/>
    <lineage>
        <taxon>Bacteria</taxon>
        <taxon>Pseudomonadati</taxon>
        <taxon>Pseudomonadota</taxon>
        <taxon>Gammaproteobacteria</taxon>
        <taxon>Lysobacterales</taxon>
        <taxon>Lysobacteraceae</taxon>
        <taxon>Pseudoxanthomonas</taxon>
    </lineage>
</organism>
<evidence type="ECO:0000256" key="2">
    <source>
        <dbReference type="SAM" id="SignalP"/>
    </source>
</evidence>
<feature type="chain" id="PRO_5031180111" description="Secreted protein" evidence="2">
    <location>
        <begin position="19"/>
        <end position="93"/>
    </location>
</feature>
<accession>A0A7V8GLP6</accession>
<feature type="signal peptide" evidence="2">
    <location>
        <begin position="1"/>
        <end position="18"/>
    </location>
</feature>
<evidence type="ECO:0008006" key="5">
    <source>
        <dbReference type="Google" id="ProtNLM"/>
    </source>
</evidence>
<keyword evidence="4" id="KW-1185">Reference proteome</keyword>
<dbReference type="EMBL" id="MWIP01000009">
    <property type="protein sequence ID" value="KAF1685993.1"/>
    <property type="molecule type" value="Genomic_DNA"/>
</dbReference>
<dbReference type="RefSeq" id="WP_162311317.1">
    <property type="nucleotide sequence ID" value="NZ_JACHGU010000001.1"/>
</dbReference>
<evidence type="ECO:0000313" key="3">
    <source>
        <dbReference type="EMBL" id="KAF1685993.1"/>
    </source>
</evidence>
<dbReference type="Proteomes" id="UP000462066">
    <property type="component" value="Unassembled WGS sequence"/>
</dbReference>
<dbReference type="AlphaFoldDB" id="A0A7V8GLP6"/>
<protein>
    <recommendedName>
        <fullName evidence="5">Secreted protein</fullName>
    </recommendedName>
</protein>
<gene>
    <name evidence="3" type="ORF">B1992_09820</name>
</gene>
<evidence type="ECO:0000313" key="4">
    <source>
        <dbReference type="Proteomes" id="UP000462066"/>
    </source>
</evidence>
<feature type="region of interest" description="Disordered" evidence="1">
    <location>
        <begin position="40"/>
        <end position="93"/>
    </location>
</feature>
<comment type="caution">
    <text evidence="3">The sequence shown here is derived from an EMBL/GenBank/DDBJ whole genome shotgun (WGS) entry which is preliminary data.</text>
</comment>
<name>A0A7V8GLP6_9GAMM</name>
<keyword evidence="2" id="KW-0732">Signal</keyword>
<evidence type="ECO:0000256" key="1">
    <source>
        <dbReference type="SAM" id="MobiDB-lite"/>
    </source>
</evidence>
<sequence length="93" mass="9606">MRCLVPLLLLAAPALCWAADGDPDAAPKRGACVYVRPAATAAPDHDAPQARPATPAVARSVPKPASGGGDAEAPMAPRARGPRWHSFLPGMFR</sequence>
<proteinExistence type="predicted"/>